<dbReference type="EMBL" id="CATQJA010001240">
    <property type="protein sequence ID" value="CAJ0566431.1"/>
    <property type="molecule type" value="Genomic_DNA"/>
</dbReference>
<dbReference type="Proteomes" id="UP001177023">
    <property type="component" value="Unassembled WGS sequence"/>
</dbReference>
<evidence type="ECO:0000313" key="2">
    <source>
        <dbReference type="Proteomes" id="UP001177023"/>
    </source>
</evidence>
<feature type="non-terminal residue" evidence="1">
    <location>
        <position position="1"/>
    </location>
</feature>
<proteinExistence type="predicted"/>
<gene>
    <name evidence="1" type="ORF">MSPICULIGERA_LOCUS5035</name>
</gene>
<reference evidence="1" key="1">
    <citation type="submission" date="2023-06" db="EMBL/GenBank/DDBJ databases">
        <authorList>
            <person name="Delattre M."/>
        </authorList>
    </citation>
    <scope>NUCLEOTIDE SEQUENCE</scope>
    <source>
        <strain evidence="1">AF72</strain>
    </source>
</reference>
<evidence type="ECO:0000313" key="1">
    <source>
        <dbReference type="EMBL" id="CAJ0566431.1"/>
    </source>
</evidence>
<dbReference type="AlphaFoldDB" id="A0AA36CDM1"/>
<comment type="caution">
    <text evidence="1">The sequence shown here is derived from an EMBL/GenBank/DDBJ whole genome shotgun (WGS) entry which is preliminary data.</text>
</comment>
<name>A0AA36CDM1_9BILA</name>
<protein>
    <submittedName>
        <fullName evidence="1">Uncharacterized protein</fullName>
    </submittedName>
</protein>
<accession>A0AA36CDM1</accession>
<sequence>MELLPDLFQQWQRREREIDHISLISLSSADSRPPAWEDWDDIDEEICELPAEICKGKTDPYCIDWVYRAHDFWLIRRGPQSHEGLLIGVKGPSFLLISCDYNFRSTRTEKESDDFFEASEQAQQDIKAAFVGDEPEVKDPRWLRPKPKWIITDRLAAMERAELAFKEWTKVEPHNSVPIRERAIDRLLNDSVWDHSCEKSFTPTFEFDPPKDTLLGRYVWLRSFFCREDDGV</sequence>
<keyword evidence="2" id="KW-1185">Reference proteome</keyword>
<organism evidence="1 2">
    <name type="scientific">Mesorhabditis spiculigera</name>
    <dbReference type="NCBI Taxonomy" id="96644"/>
    <lineage>
        <taxon>Eukaryota</taxon>
        <taxon>Metazoa</taxon>
        <taxon>Ecdysozoa</taxon>
        <taxon>Nematoda</taxon>
        <taxon>Chromadorea</taxon>
        <taxon>Rhabditida</taxon>
        <taxon>Rhabditina</taxon>
        <taxon>Rhabditomorpha</taxon>
        <taxon>Rhabditoidea</taxon>
        <taxon>Rhabditidae</taxon>
        <taxon>Mesorhabditinae</taxon>
        <taxon>Mesorhabditis</taxon>
    </lineage>
</organism>